<keyword evidence="1" id="KW-1133">Transmembrane helix</keyword>
<dbReference type="WBParaSite" id="SMUV_0000186701-mRNA-1">
    <property type="protein sequence ID" value="SMUV_0000186701-mRNA-1"/>
    <property type="gene ID" value="SMUV_0000186701"/>
</dbReference>
<keyword evidence="1" id="KW-0472">Membrane</keyword>
<sequence length="366" mass="41585">MLQRFDEQIAERRKRLDVLMQNINRVSLISRRVDALMDEVDAAESGSPQNLALDADPERCLPVVRSGSASGSDMACLINNCMCCVWSAAVKRIPYQSRVNSSLTGACQKTSIRWQIVSGSPFNRGEFAIDADVWQGGGDRGEALPPGRRKYTSIGLGVMGIYNVLLLFLYFKRWIDAVPDNMVLAVVDVSLVAGFTMLGIIIEGIDTGASAPVSLPRCGAAAAAEPRRRLPGDFKMKKICSFDEWLFNRFGMTECEFRTRLEEGREILRLYHCRYDLPSPDSVLAVYRRKHREETDIIASENIDYTFLEWMEVYEHCTPEAFHKICEETGMNSRQEEWCMDYLIKKWEKRREALITGSCPFENKED</sequence>
<keyword evidence="2" id="KW-1185">Reference proteome</keyword>
<keyword evidence="1" id="KW-0812">Transmembrane</keyword>
<name>A0A0N5ACJ1_9BILA</name>
<evidence type="ECO:0000313" key="3">
    <source>
        <dbReference type="WBParaSite" id="SMUV_0000186701-mRNA-1"/>
    </source>
</evidence>
<accession>A0A0N5ACJ1</accession>
<evidence type="ECO:0000313" key="2">
    <source>
        <dbReference type="Proteomes" id="UP000046393"/>
    </source>
</evidence>
<feature type="transmembrane region" description="Helical" evidence="1">
    <location>
        <begin position="151"/>
        <end position="171"/>
    </location>
</feature>
<dbReference type="AlphaFoldDB" id="A0A0N5ACJ1"/>
<feature type="transmembrane region" description="Helical" evidence="1">
    <location>
        <begin position="183"/>
        <end position="202"/>
    </location>
</feature>
<evidence type="ECO:0000256" key="1">
    <source>
        <dbReference type="SAM" id="Phobius"/>
    </source>
</evidence>
<reference evidence="3" key="1">
    <citation type="submission" date="2017-02" db="UniProtKB">
        <authorList>
            <consortium name="WormBaseParasite"/>
        </authorList>
    </citation>
    <scope>IDENTIFICATION</scope>
</reference>
<organism evidence="2 3">
    <name type="scientific">Syphacia muris</name>
    <dbReference type="NCBI Taxonomy" id="451379"/>
    <lineage>
        <taxon>Eukaryota</taxon>
        <taxon>Metazoa</taxon>
        <taxon>Ecdysozoa</taxon>
        <taxon>Nematoda</taxon>
        <taxon>Chromadorea</taxon>
        <taxon>Rhabditida</taxon>
        <taxon>Spirurina</taxon>
        <taxon>Oxyuridomorpha</taxon>
        <taxon>Oxyuroidea</taxon>
        <taxon>Oxyuridae</taxon>
        <taxon>Syphacia</taxon>
    </lineage>
</organism>
<dbReference type="Proteomes" id="UP000046393">
    <property type="component" value="Unplaced"/>
</dbReference>
<protein>
    <submittedName>
        <fullName evidence="3">DUF4332 domain-containing protein</fullName>
    </submittedName>
</protein>
<proteinExistence type="predicted"/>